<evidence type="ECO:0000313" key="2">
    <source>
        <dbReference type="EMBL" id="BCI60661.1"/>
    </source>
</evidence>
<dbReference type="EMBL" id="AP023321">
    <property type="protein sequence ID" value="BCI60661.1"/>
    <property type="molecule type" value="Genomic_DNA"/>
</dbReference>
<sequence length="106" mass="11738">MTIDLQWLAAIITAITAIATPVVVCVKSVNKLVERIENLESWNKRQQRDLDRTAQENEIIITGVLASLKGLREMGCNGPVTQGIEDIEGFLADAAHRNTSYQRSDT</sequence>
<dbReference type="RefSeq" id="WP_215532825.1">
    <property type="nucleotide sequence ID" value="NZ_AP023321.1"/>
</dbReference>
<feature type="transmembrane region" description="Helical" evidence="1">
    <location>
        <begin position="6"/>
        <end position="26"/>
    </location>
</feature>
<keyword evidence="3" id="KW-1185">Reference proteome</keyword>
<accession>A0A7I8D1H2</accession>
<proteinExistence type="predicted"/>
<name>A0A7I8D1H2_9FIRM</name>
<evidence type="ECO:0000313" key="3">
    <source>
        <dbReference type="Proteomes" id="UP000593890"/>
    </source>
</evidence>
<reference evidence="3" key="1">
    <citation type="submission" date="2020-07" db="EMBL/GenBank/DDBJ databases">
        <title>Complete genome sequencing of Clostridia bacterium strain 12CBH8.</title>
        <authorList>
            <person name="Sakamoto M."/>
            <person name="Murakami T."/>
            <person name="Mori H."/>
        </authorList>
    </citation>
    <scope>NUCLEOTIDE SEQUENCE [LARGE SCALE GENOMIC DNA]</scope>
    <source>
        <strain evidence="3">12CBH8</strain>
    </source>
</reference>
<keyword evidence="1" id="KW-1133">Transmembrane helix</keyword>
<dbReference type="Proteomes" id="UP000593890">
    <property type="component" value="Chromosome"/>
</dbReference>
<keyword evidence="1" id="KW-0812">Transmembrane</keyword>
<keyword evidence="1" id="KW-0472">Membrane</keyword>
<organism evidence="2 3">
    <name type="scientific">Solibaculum mannosilyticum</name>
    <dbReference type="NCBI Taxonomy" id="2780922"/>
    <lineage>
        <taxon>Bacteria</taxon>
        <taxon>Bacillati</taxon>
        <taxon>Bacillota</taxon>
        <taxon>Clostridia</taxon>
        <taxon>Eubacteriales</taxon>
        <taxon>Oscillospiraceae</taxon>
        <taxon>Solibaculum</taxon>
    </lineage>
</organism>
<dbReference type="AlphaFoldDB" id="A0A7I8D1H2"/>
<protein>
    <submittedName>
        <fullName evidence="2">Uncharacterized protein</fullName>
    </submittedName>
</protein>
<gene>
    <name evidence="2" type="ORF">C12CBH8_13000</name>
</gene>
<dbReference type="KEGG" id="sman:C12CBH8_13000"/>
<evidence type="ECO:0000256" key="1">
    <source>
        <dbReference type="SAM" id="Phobius"/>
    </source>
</evidence>